<evidence type="ECO:0000313" key="2">
    <source>
        <dbReference type="EMBL" id="MFC4029495.1"/>
    </source>
</evidence>
<evidence type="ECO:0000259" key="1">
    <source>
        <dbReference type="Pfam" id="PF06628"/>
    </source>
</evidence>
<evidence type="ECO:0000313" key="3">
    <source>
        <dbReference type="Proteomes" id="UP001595793"/>
    </source>
</evidence>
<feature type="domain" description="Catalase immune-responsive" evidence="1">
    <location>
        <begin position="2"/>
        <end position="30"/>
    </location>
</feature>
<sequence length="30" mass="3318">MNYTQPGNLYRVMNEEAKSNLVSNTVGSLS</sequence>
<dbReference type="EMBL" id="JBHSAS010000033">
    <property type="protein sequence ID" value="MFC4029495.1"/>
    <property type="molecule type" value="Genomic_DNA"/>
</dbReference>
<dbReference type="InterPro" id="IPR010582">
    <property type="entry name" value="Catalase_immune_responsive"/>
</dbReference>
<comment type="caution">
    <text evidence="2">The sequence shown here is derived from an EMBL/GenBank/DDBJ whole genome shotgun (WGS) entry which is preliminary data.</text>
</comment>
<name>A0ABV8HBL6_9FLAO</name>
<dbReference type="Proteomes" id="UP001595793">
    <property type="component" value="Unassembled WGS sequence"/>
</dbReference>
<gene>
    <name evidence="2" type="ORF">ACFOS1_18905</name>
</gene>
<dbReference type="RefSeq" id="WP_386270457.1">
    <property type="nucleotide sequence ID" value="NZ_JAUFPZ010000002.1"/>
</dbReference>
<dbReference type="Gene3D" id="1.20.1370.60">
    <property type="match status" value="1"/>
</dbReference>
<protein>
    <submittedName>
        <fullName evidence="2">Catalase-related domain-containing protein</fullName>
    </submittedName>
</protein>
<accession>A0ABV8HBL6</accession>
<organism evidence="2 3">
    <name type="scientific">Zunongwangia endophytica</name>
    <dbReference type="NCBI Taxonomy" id="1808945"/>
    <lineage>
        <taxon>Bacteria</taxon>
        <taxon>Pseudomonadati</taxon>
        <taxon>Bacteroidota</taxon>
        <taxon>Flavobacteriia</taxon>
        <taxon>Flavobacteriales</taxon>
        <taxon>Flavobacteriaceae</taxon>
        <taxon>Zunongwangia</taxon>
    </lineage>
</organism>
<reference evidence="3" key="1">
    <citation type="journal article" date="2019" name="Int. J. Syst. Evol. Microbiol.">
        <title>The Global Catalogue of Microorganisms (GCM) 10K type strain sequencing project: providing services to taxonomists for standard genome sequencing and annotation.</title>
        <authorList>
            <consortium name="The Broad Institute Genomics Platform"/>
            <consortium name="The Broad Institute Genome Sequencing Center for Infectious Disease"/>
            <person name="Wu L."/>
            <person name="Ma J."/>
        </authorList>
    </citation>
    <scope>NUCLEOTIDE SEQUENCE [LARGE SCALE GENOMIC DNA]</scope>
    <source>
        <strain evidence="3">CECT 9128</strain>
    </source>
</reference>
<keyword evidence="3" id="KW-1185">Reference proteome</keyword>
<proteinExistence type="predicted"/>
<dbReference type="Pfam" id="PF06628">
    <property type="entry name" value="Catalase-rel"/>
    <property type="match status" value="1"/>
</dbReference>